<reference evidence="1 2" key="1">
    <citation type="submission" date="2020-12" db="EMBL/GenBank/DDBJ databases">
        <title>Bacterial novel species Adhaeribacter sp. BT258 isolated from soil.</title>
        <authorList>
            <person name="Jung H.-Y."/>
        </authorList>
    </citation>
    <scope>NUCLEOTIDE SEQUENCE [LARGE SCALE GENOMIC DNA]</scope>
    <source>
        <strain evidence="1 2">BT258</strain>
    </source>
</reference>
<sequence length="225" mass="25609">MKYYIISYSGGTPGESGESCGTEYSFVNACEVCGTGAEPLNNLKVKGVAKTKKEFFETLDGDWLISKNLYNRIRKDIIDFNLSQVVDKKNKPLDFYHFYSAFTLPKANECSTGFTLERQCSACLRNGYFNDAIIGNLELRVPTTIIPLDLHYDTKDFTNLPNSAIYKTWECTGLSNKANVGNRVIRYARPWIVVNDDLKSILNIFKVKNIHYEEITIKDCVQQHL</sequence>
<protein>
    <submittedName>
        <fullName evidence="1">Uncharacterized protein</fullName>
    </submittedName>
</protein>
<keyword evidence="2" id="KW-1185">Reference proteome</keyword>
<organism evidence="1 2">
    <name type="scientific">Adhaeribacter terrigena</name>
    <dbReference type="NCBI Taxonomy" id="2793070"/>
    <lineage>
        <taxon>Bacteria</taxon>
        <taxon>Pseudomonadati</taxon>
        <taxon>Bacteroidota</taxon>
        <taxon>Cytophagia</taxon>
        <taxon>Cytophagales</taxon>
        <taxon>Hymenobacteraceae</taxon>
        <taxon>Adhaeribacter</taxon>
    </lineage>
</organism>
<accession>A0ABS1C1G5</accession>
<name>A0ABS1C1G5_9BACT</name>
<proteinExistence type="predicted"/>
<gene>
    <name evidence="1" type="ORF">I5M27_09635</name>
</gene>
<evidence type="ECO:0000313" key="2">
    <source>
        <dbReference type="Proteomes" id="UP000644147"/>
    </source>
</evidence>
<dbReference type="EMBL" id="JAEHFX010000004">
    <property type="protein sequence ID" value="MBK0403246.1"/>
    <property type="molecule type" value="Genomic_DNA"/>
</dbReference>
<dbReference type="RefSeq" id="WP_200506000.1">
    <property type="nucleotide sequence ID" value="NZ_JAEHFX010000004.1"/>
</dbReference>
<dbReference type="Proteomes" id="UP000644147">
    <property type="component" value="Unassembled WGS sequence"/>
</dbReference>
<comment type="caution">
    <text evidence="1">The sequence shown here is derived from an EMBL/GenBank/DDBJ whole genome shotgun (WGS) entry which is preliminary data.</text>
</comment>
<evidence type="ECO:0000313" key="1">
    <source>
        <dbReference type="EMBL" id="MBK0403246.1"/>
    </source>
</evidence>